<dbReference type="AlphaFoldDB" id="A0A0R2FND7"/>
<dbReference type="PANTHER" id="PTHR32439:SF0">
    <property type="entry name" value="FERREDOXIN--NITRITE REDUCTASE, CHLOROPLASTIC"/>
    <property type="match status" value="1"/>
</dbReference>
<comment type="similarity">
    <text evidence="1">Belongs to the nitrite and sulfite reductase 4Fe-4S domain family.</text>
</comment>
<dbReference type="PATRIC" id="fig|1423804.4.peg.2387"/>
<dbReference type="Pfam" id="PF03460">
    <property type="entry name" value="NIR_SIR_ferr"/>
    <property type="match status" value="2"/>
</dbReference>
<feature type="domain" description="Nitrite/sulphite reductase 4Fe-4S" evidence="8">
    <location>
        <begin position="393"/>
        <end position="535"/>
    </location>
</feature>
<dbReference type="Pfam" id="PF01077">
    <property type="entry name" value="NIR_SIR"/>
    <property type="match status" value="2"/>
</dbReference>
<evidence type="ECO:0000259" key="9">
    <source>
        <dbReference type="Pfam" id="PF03460"/>
    </source>
</evidence>
<dbReference type="InterPro" id="IPR006067">
    <property type="entry name" value="NO2/SO3_Rdtase_4Fe4S_dom"/>
</dbReference>
<evidence type="ECO:0000313" key="11">
    <source>
        <dbReference type="Proteomes" id="UP000051442"/>
    </source>
</evidence>
<dbReference type="STRING" id="1423804.FD14_GL002200"/>
<evidence type="ECO:0000256" key="6">
    <source>
        <dbReference type="ARBA" id="ARBA00023004"/>
    </source>
</evidence>
<proteinExistence type="inferred from homology"/>
<dbReference type="SUPFAM" id="SSF55124">
    <property type="entry name" value="Nitrite/Sulfite reductase N-terminal domain-like"/>
    <property type="match status" value="2"/>
</dbReference>
<gene>
    <name evidence="10" type="ORF">FD14_GL002200</name>
</gene>
<feature type="domain" description="Nitrite/sulphite reductase 4Fe-4S" evidence="8">
    <location>
        <begin position="134"/>
        <end position="288"/>
    </location>
</feature>
<dbReference type="Proteomes" id="UP000051442">
    <property type="component" value="Unassembled WGS sequence"/>
</dbReference>
<keyword evidence="7" id="KW-0411">Iron-sulfur</keyword>
<evidence type="ECO:0000313" key="10">
    <source>
        <dbReference type="EMBL" id="KRN26410.1"/>
    </source>
</evidence>
<accession>A0A0R2FND7</accession>
<dbReference type="GO" id="GO:0016491">
    <property type="term" value="F:oxidoreductase activity"/>
    <property type="evidence" value="ECO:0007669"/>
    <property type="project" value="UniProtKB-KW"/>
</dbReference>
<evidence type="ECO:0000256" key="5">
    <source>
        <dbReference type="ARBA" id="ARBA00023002"/>
    </source>
</evidence>
<dbReference type="GO" id="GO:0051539">
    <property type="term" value="F:4 iron, 4 sulfur cluster binding"/>
    <property type="evidence" value="ECO:0007669"/>
    <property type="project" value="UniProtKB-KW"/>
</dbReference>
<keyword evidence="11" id="KW-1185">Reference proteome</keyword>
<dbReference type="InterPro" id="IPR036136">
    <property type="entry name" value="Nit/Sulf_reduc_fer-like_dom_sf"/>
</dbReference>
<dbReference type="InterPro" id="IPR051329">
    <property type="entry name" value="NIR_SIR_4Fe-4S"/>
</dbReference>
<dbReference type="Gene3D" id="3.30.413.10">
    <property type="entry name" value="Sulfite Reductase Hemoprotein, domain 1"/>
    <property type="match status" value="2"/>
</dbReference>
<evidence type="ECO:0000259" key="8">
    <source>
        <dbReference type="Pfam" id="PF01077"/>
    </source>
</evidence>
<protein>
    <submittedName>
        <fullName evidence="10">Ferredoxin--nitrite reductase</fullName>
    </submittedName>
</protein>
<evidence type="ECO:0000256" key="2">
    <source>
        <dbReference type="ARBA" id="ARBA00022485"/>
    </source>
</evidence>
<feature type="domain" description="Nitrite/Sulfite reductase ferredoxin-like" evidence="9">
    <location>
        <begin position="60"/>
        <end position="125"/>
    </location>
</feature>
<dbReference type="InterPro" id="IPR005117">
    <property type="entry name" value="NiRdtase/SiRdtase_haem-b_fer"/>
</dbReference>
<evidence type="ECO:0000256" key="1">
    <source>
        <dbReference type="ARBA" id="ARBA00010429"/>
    </source>
</evidence>
<comment type="caution">
    <text evidence="10">The sequence shown here is derived from an EMBL/GenBank/DDBJ whole genome shotgun (WGS) entry which is preliminary data.</text>
</comment>
<keyword evidence="6" id="KW-0408">Iron</keyword>
<evidence type="ECO:0000256" key="7">
    <source>
        <dbReference type="ARBA" id="ARBA00023014"/>
    </source>
</evidence>
<dbReference type="GO" id="GO:0020037">
    <property type="term" value="F:heme binding"/>
    <property type="evidence" value="ECO:0007669"/>
    <property type="project" value="InterPro"/>
</dbReference>
<dbReference type="InterPro" id="IPR006066">
    <property type="entry name" value="NO2/SO3_Rdtase_FeS/sirohaem_BS"/>
</dbReference>
<dbReference type="PROSITE" id="PS00365">
    <property type="entry name" value="NIR_SIR"/>
    <property type="match status" value="1"/>
</dbReference>
<dbReference type="PANTHER" id="PTHR32439">
    <property type="entry name" value="FERREDOXIN--NITRITE REDUCTASE, CHLOROPLASTIC"/>
    <property type="match status" value="1"/>
</dbReference>
<name>A0A0R2FND7_9LACO</name>
<organism evidence="10 11">
    <name type="scientific">Secundilactobacillus similis DSM 23365 = JCM 2765</name>
    <dbReference type="NCBI Taxonomy" id="1423804"/>
    <lineage>
        <taxon>Bacteria</taxon>
        <taxon>Bacillati</taxon>
        <taxon>Bacillota</taxon>
        <taxon>Bacilli</taxon>
        <taxon>Lactobacillales</taxon>
        <taxon>Lactobacillaceae</taxon>
        <taxon>Secundilactobacillus</taxon>
    </lineage>
</organism>
<dbReference type="SUPFAM" id="SSF56014">
    <property type="entry name" value="Nitrite and sulphite reductase 4Fe-4S domain-like"/>
    <property type="match status" value="2"/>
</dbReference>
<dbReference type="Gene3D" id="3.90.480.20">
    <property type="match status" value="1"/>
</dbReference>
<keyword evidence="2" id="KW-0004">4Fe-4S</keyword>
<keyword evidence="3" id="KW-0349">Heme</keyword>
<dbReference type="RefSeq" id="WP_057151639.1">
    <property type="nucleotide sequence ID" value="NZ_AYZM01000035.1"/>
</dbReference>
<dbReference type="InterPro" id="IPR045854">
    <property type="entry name" value="NO2/SO3_Rdtase_4Fe4S_sf"/>
</dbReference>
<keyword evidence="5" id="KW-0560">Oxidoreductase</keyword>
<keyword evidence="4" id="KW-0479">Metal-binding</keyword>
<dbReference type="EMBL" id="AYZM01000035">
    <property type="protein sequence ID" value="KRN26410.1"/>
    <property type="molecule type" value="Genomic_DNA"/>
</dbReference>
<dbReference type="GO" id="GO:0046872">
    <property type="term" value="F:metal ion binding"/>
    <property type="evidence" value="ECO:0007669"/>
    <property type="project" value="UniProtKB-KW"/>
</dbReference>
<feature type="domain" description="Nitrite/Sulfite reductase ferredoxin-like" evidence="9">
    <location>
        <begin position="312"/>
        <end position="374"/>
    </location>
</feature>
<evidence type="ECO:0000256" key="3">
    <source>
        <dbReference type="ARBA" id="ARBA00022617"/>
    </source>
</evidence>
<evidence type="ECO:0000256" key="4">
    <source>
        <dbReference type="ARBA" id="ARBA00022723"/>
    </source>
</evidence>
<reference evidence="10 11" key="1">
    <citation type="journal article" date="2015" name="Genome Announc.">
        <title>Expanding the biotechnology potential of lactobacilli through comparative genomics of 213 strains and associated genera.</title>
        <authorList>
            <person name="Sun Z."/>
            <person name="Harris H.M."/>
            <person name="McCann A."/>
            <person name="Guo C."/>
            <person name="Argimon S."/>
            <person name="Zhang W."/>
            <person name="Yang X."/>
            <person name="Jeffery I.B."/>
            <person name="Cooney J.C."/>
            <person name="Kagawa T.F."/>
            <person name="Liu W."/>
            <person name="Song Y."/>
            <person name="Salvetti E."/>
            <person name="Wrobel A."/>
            <person name="Rasinkangas P."/>
            <person name="Parkhill J."/>
            <person name="Rea M.C."/>
            <person name="O'Sullivan O."/>
            <person name="Ritari J."/>
            <person name="Douillard F.P."/>
            <person name="Paul Ross R."/>
            <person name="Yang R."/>
            <person name="Briner A.E."/>
            <person name="Felis G.E."/>
            <person name="de Vos W.M."/>
            <person name="Barrangou R."/>
            <person name="Klaenhammer T.R."/>
            <person name="Caufield P.W."/>
            <person name="Cui Y."/>
            <person name="Zhang H."/>
            <person name="O'Toole P.W."/>
        </authorList>
    </citation>
    <scope>NUCLEOTIDE SEQUENCE [LARGE SCALE GENOMIC DNA]</scope>
    <source>
        <strain evidence="10 11">DSM 23365</strain>
    </source>
</reference>
<dbReference type="OrthoDB" id="9803707at2"/>
<sequence length="544" mass="61022">MSYDAIWADQRINKNEKSKLKEDGLDVFKDLPELIKHPFSEVDKSYYMYFKYAGLTVQKPQEQGNFMFRIKIPGGRINLKQADLIAWIAETYGHGFVDLTTRQAVQYHWIPFVKLPELFDQLNEVGLTTAGAEGDITRNVVDNPLSGIDPNELFDTRETVLQVYERFQGNRDYSNLPRKFKISINSNIYNAGNAEINDLALIPATKAIDGQTVQGFNVKIGGGLGMVPYLGLSTNIFVTPDQVADLAEVVVQLYRDNGPRRSRAKARLKFLIQDWGINKFEAAIREQLPDLETAGHSEVRGWSNGGSALGIHEQAQKGYYYVGVSVPTGRINAEDFKAFIDIARQYGRDEIRFDHEQNLIIPWISAADLETVKANEIFTRFNTKPETLLDLATTCTGAEYCNLANSHTKEIFEPILNALDARFTFEKPVAITLTGCGNNCAHRSIADIGIEGVHARTADGDKVEGYQFSVGGSLLDGGHFNENLKGKVVADQIVDATASLLQDYQDNLQNGESFYEYYQRQGTDHFQAVLTHYFDQLKPEEIAK</sequence>